<comment type="caution">
    <text evidence="1">The sequence shown here is derived from an EMBL/GenBank/DDBJ whole genome shotgun (WGS) entry which is preliminary data.</text>
</comment>
<name>A0ABV2ALJ7_9EUKA</name>
<gene>
    <name evidence="1" type="ORF">MHBO_002006</name>
</gene>
<keyword evidence="2" id="KW-1185">Reference proteome</keyword>
<organism evidence="1 2">
    <name type="scientific">Bonamia ostreae</name>
    <dbReference type="NCBI Taxonomy" id="126728"/>
    <lineage>
        <taxon>Eukaryota</taxon>
        <taxon>Sar</taxon>
        <taxon>Rhizaria</taxon>
        <taxon>Endomyxa</taxon>
        <taxon>Ascetosporea</taxon>
        <taxon>Haplosporida</taxon>
        <taxon>Bonamia</taxon>
    </lineage>
</organism>
<dbReference type="EMBL" id="JBDODL010000610">
    <property type="protein sequence ID" value="MES1920324.1"/>
    <property type="molecule type" value="Genomic_DNA"/>
</dbReference>
<evidence type="ECO:0000313" key="1">
    <source>
        <dbReference type="EMBL" id="MES1920324.1"/>
    </source>
</evidence>
<dbReference type="Proteomes" id="UP001439008">
    <property type="component" value="Unassembled WGS sequence"/>
</dbReference>
<evidence type="ECO:0000313" key="2">
    <source>
        <dbReference type="Proteomes" id="UP001439008"/>
    </source>
</evidence>
<accession>A0ABV2ALJ7</accession>
<sequence>MSLFSVDRLYSTQTKISEDFIQPSNRKDSDERISKNVEPVCFEGITEKPFISFRLPLSVYSLFVIVYFLNQSWESLNFLRNGNECITKLKSYSFLYLTFFSKQDSYGTSLI</sequence>
<proteinExistence type="predicted"/>
<reference evidence="1 2" key="1">
    <citation type="journal article" date="2024" name="BMC Biol.">
        <title>Comparative genomics of Ascetosporea gives new insight into the evolutionary basis for animal parasitism in Rhizaria.</title>
        <authorList>
            <person name="Hiltunen Thoren M."/>
            <person name="Onut-Brannstrom I."/>
            <person name="Alfjorden A."/>
            <person name="Peckova H."/>
            <person name="Swords F."/>
            <person name="Hooper C."/>
            <person name="Holzer A.S."/>
            <person name="Bass D."/>
            <person name="Burki F."/>
        </authorList>
    </citation>
    <scope>NUCLEOTIDE SEQUENCE [LARGE SCALE GENOMIC DNA]</scope>
    <source>
        <strain evidence="1">20-A016</strain>
    </source>
</reference>
<protein>
    <submittedName>
        <fullName evidence="1">Uncharacterized protein</fullName>
    </submittedName>
</protein>